<protein>
    <submittedName>
        <fullName evidence="2">Multidrug ABC transporter permease</fullName>
    </submittedName>
</protein>
<comment type="caution">
    <text evidence="2">The sequence shown here is derived from an EMBL/GenBank/DDBJ whole genome shotgun (WGS) entry which is preliminary data.</text>
</comment>
<accession>A0A920D049</accession>
<dbReference type="PANTHER" id="PTHR37305">
    <property type="entry name" value="INTEGRAL MEMBRANE PROTEIN-RELATED"/>
    <property type="match status" value="1"/>
</dbReference>
<evidence type="ECO:0000313" key="3">
    <source>
        <dbReference type="Proteomes" id="UP000683139"/>
    </source>
</evidence>
<name>A0A920D049_9BACL</name>
<sequence>MIKTFGLEYFKIRRKKIWIMILLFLAAEMMWAFLSTSMSIARNSDHAVWESIIFSIASMNGLFMPIISAIVVSRICDMEHKGSTWKMLVATNVSRGRLYAAKYLCANSLLLYGILAQTLLMIAFGLINHFPGGLPVEGLIHFIGGTMLATLAVTALQQWISMAVKNQAFALCLGMLGGFIGMTAGLFPSGIRHLFIWSYYTDLNPVAFQYAESSSSYITQPMNSGLVLAVLGMIVLFYIAGNIHVNRQEI</sequence>
<evidence type="ECO:0000256" key="1">
    <source>
        <dbReference type="SAM" id="Phobius"/>
    </source>
</evidence>
<keyword evidence="1" id="KW-0812">Transmembrane</keyword>
<dbReference type="EMBL" id="BOSE01000013">
    <property type="protein sequence ID" value="GIP19190.1"/>
    <property type="molecule type" value="Genomic_DNA"/>
</dbReference>
<dbReference type="CDD" id="cd21809">
    <property type="entry name" value="ABC-2_lan_permease-like"/>
    <property type="match status" value="1"/>
</dbReference>
<gene>
    <name evidence="2" type="primary">cdd3_2</name>
    <name evidence="2" type="ORF">J40TS1_48320</name>
</gene>
<keyword evidence="1" id="KW-1133">Transmembrane helix</keyword>
<dbReference type="PANTHER" id="PTHR37305:SF1">
    <property type="entry name" value="MEMBRANE PROTEIN"/>
    <property type="match status" value="1"/>
</dbReference>
<feature type="transmembrane region" description="Helical" evidence="1">
    <location>
        <begin position="104"/>
        <end position="127"/>
    </location>
</feature>
<dbReference type="Pfam" id="PF12730">
    <property type="entry name" value="ABC2_membrane_4"/>
    <property type="match status" value="1"/>
</dbReference>
<evidence type="ECO:0000313" key="2">
    <source>
        <dbReference type="EMBL" id="GIP19190.1"/>
    </source>
</evidence>
<feature type="transmembrane region" description="Helical" evidence="1">
    <location>
        <begin position="225"/>
        <end position="245"/>
    </location>
</feature>
<reference evidence="2" key="1">
    <citation type="submission" date="2021-03" db="EMBL/GenBank/DDBJ databases">
        <title>Antimicrobial resistance genes in bacteria isolated from Japanese honey, and their potential for conferring macrolide and lincosamide resistance in the American foulbrood pathogen Paenibacillus larvae.</title>
        <authorList>
            <person name="Okamoto M."/>
            <person name="Kumagai M."/>
            <person name="Kanamori H."/>
            <person name="Takamatsu D."/>
        </authorList>
    </citation>
    <scope>NUCLEOTIDE SEQUENCE</scope>
    <source>
        <strain evidence="2">J40TS1</strain>
    </source>
</reference>
<keyword evidence="3" id="KW-1185">Reference proteome</keyword>
<dbReference type="AlphaFoldDB" id="A0A920D049"/>
<feature type="transmembrane region" description="Helical" evidence="1">
    <location>
        <begin position="17"/>
        <end position="40"/>
    </location>
</feature>
<organism evidence="2 3">
    <name type="scientific">Paenibacillus montaniterrae</name>
    <dbReference type="NCBI Taxonomy" id="429341"/>
    <lineage>
        <taxon>Bacteria</taxon>
        <taxon>Bacillati</taxon>
        <taxon>Bacillota</taxon>
        <taxon>Bacilli</taxon>
        <taxon>Bacillales</taxon>
        <taxon>Paenibacillaceae</taxon>
        <taxon>Paenibacillus</taxon>
    </lineage>
</organism>
<keyword evidence="1" id="KW-0472">Membrane</keyword>
<feature type="transmembrane region" description="Helical" evidence="1">
    <location>
        <begin position="139"/>
        <end position="156"/>
    </location>
</feature>
<dbReference type="RefSeq" id="WP_213519847.1">
    <property type="nucleotide sequence ID" value="NZ_BOSE01000013.1"/>
</dbReference>
<dbReference type="Proteomes" id="UP000683139">
    <property type="component" value="Unassembled WGS sequence"/>
</dbReference>
<feature type="transmembrane region" description="Helical" evidence="1">
    <location>
        <begin position="52"/>
        <end position="72"/>
    </location>
</feature>
<proteinExistence type="predicted"/>
<feature type="transmembrane region" description="Helical" evidence="1">
    <location>
        <begin position="168"/>
        <end position="187"/>
    </location>
</feature>